<accession>A0ABR6WCQ4</accession>
<keyword evidence="1" id="KW-0812">Transmembrane</keyword>
<dbReference type="Proteomes" id="UP000700732">
    <property type="component" value="Unassembled WGS sequence"/>
</dbReference>
<proteinExistence type="predicted"/>
<feature type="transmembrane region" description="Helical" evidence="1">
    <location>
        <begin position="60"/>
        <end position="79"/>
    </location>
</feature>
<feature type="transmembrane region" description="Helical" evidence="1">
    <location>
        <begin position="91"/>
        <end position="114"/>
    </location>
</feature>
<reference evidence="2 3" key="1">
    <citation type="submission" date="2019-06" db="EMBL/GenBank/DDBJ databases">
        <title>Spirosoma utsteinense sp. nov. isolated from Antarctic ice-free soils.</title>
        <authorList>
            <person name="Tahon G."/>
        </authorList>
    </citation>
    <scope>NUCLEOTIDE SEQUENCE [LARGE SCALE GENOMIC DNA]</scope>
    <source>
        <strain evidence="2 3">LMG 31447</strain>
    </source>
</reference>
<evidence type="ECO:0000313" key="3">
    <source>
        <dbReference type="Proteomes" id="UP000700732"/>
    </source>
</evidence>
<evidence type="ECO:0000313" key="2">
    <source>
        <dbReference type="EMBL" id="MBC3794340.1"/>
    </source>
</evidence>
<protein>
    <submittedName>
        <fullName evidence="2">Uncharacterized protein</fullName>
    </submittedName>
</protein>
<sequence length="117" mass="13376">MAFDINSVLVTGVVLWFLKLMLETFAKYWIQEGIVKPATNSIISFWRRLRLFKKMSDKQIVMLYFFVMALIFTTATLQLSEGNEHDLLNRLAILLSTVATCVSVVLLGLVYANIKAR</sequence>
<gene>
    <name evidence="2" type="ORF">FH603_4867</name>
</gene>
<evidence type="ECO:0000256" key="1">
    <source>
        <dbReference type="SAM" id="Phobius"/>
    </source>
</evidence>
<organism evidence="2 3">
    <name type="scientific">Spirosoma utsteinense</name>
    <dbReference type="NCBI Taxonomy" id="2585773"/>
    <lineage>
        <taxon>Bacteria</taxon>
        <taxon>Pseudomonadati</taxon>
        <taxon>Bacteroidota</taxon>
        <taxon>Cytophagia</taxon>
        <taxon>Cytophagales</taxon>
        <taxon>Cytophagaceae</taxon>
        <taxon>Spirosoma</taxon>
    </lineage>
</organism>
<keyword evidence="1" id="KW-1133">Transmembrane helix</keyword>
<keyword evidence="3" id="KW-1185">Reference proteome</keyword>
<dbReference type="RefSeq" id="WP_186740747.1">
    <property type="nucleotide sequence ID" value="NZ_VFIA01000043.1"/>
</dbReference>
<dbReference type="EMBL" id="VFIA01000043">
    <property type="protein sequence ID" value="MBC3794340.1"/>
    <property type="molecule type" value="Genomic_DNA"/>
</dbReference>
<comment type="caution">
    <text evidence="2">The sequence shown here is derived from an EMBL/GenBank/DDBJ whole genome shotgun (WGS) entry which is preliminary data.</text>
</comment>
<keyword evidence="1" id="KW-0472">Membrane</keyword>
<feature type="transmembrane region" description="Helical" evidence="1">
    <location>
        <begin position="6"/>
        <end position="22"/>
    </location>
</feature>
<name>A0ABR6WCQ4_9BACT</name>